<dbReference type="Gene3D" id="3.30.300.350">
    <property type="entry name" value="GTP-binding protein OBG, C-terminal domain"/>
    <property type="match status" value="1"/>
</dbReference>
<dbReference type="CDD" id="cd01898">
    <property type="entry name" value="Obg"/>
    <property type="match status" value="1"/>
</dbReference>
<name>A0A2A5S0H6_9LACT</name>
<dbReference type="GO" id="GO:0042254">
    <property type="term" value="P:ribosome biogenesis"/>
    <property type="evidence" value="ECO:0007669"/>
    <property type="project" value="UniProtKB-UniRule"/>
</dbReference>
<dbReference type="InterPro" id="IPR031167">
    <property type="entry name" value="G_OBG"/>
</dbReference>
<dbReference type="PANTHER" id="PTHR11702">
    <property type="entry name" value="DEVELOPMENTALLY REGULATED GTP-BINDING PROTEIN-RELATED"/>
    <property type="match status" value="1"/>
</dbReference>
<evidence type="ECO:0000313" key="15">
    <source>
        <dbReference type="Proteomes" id="UP000242246"/>
    </source>
</evidence>
<evidence type="ECO:0000256" key="7">
    <source>
        <dbReference type="ARBA" id="ARBA00022842"/>
    </source>
</evidence>
<dbReference type="GO" id="GO:0005737">
    <property type="term" value="C:cytoplasm"/>
    <property type="evidence" value="ECO:0007669"/>
    <property type="project" value="UniProtKB-SubCell"/>
</dbReference>
<comment type="subunit">
    <text evidence="9">Monomer.</text>
</comment>
<accession>A0A2A5S0H6</accession>
<evidence type="ECO:0000256" key="4">
    <source>
        <dbReference type="ARBA" id="ARBA00022723"/>
    </source>
</evidence>
<dbReference type="EMBL" id="JXJX01000006">
    <property type="protein sequence ID" value="PCS07006.1"/>
    <property type="molecule type" value="Genomic_DNA"/>
</dbReference>
<evidence type="ECO:0000256" key="6">
    <source>
        <dbReference type="ARBA" id="ARBA00022801"/>
    </source>
</evidence>
<comment type="caution">
    <text evidence="14">The sequence shown here is derived from an EMBL/GenBank/DDBJ whole genome shotgun (WGS) entry which is preliminary data.</text>
</comment>
<dbReference type="InterPro" id="IPR027417">
    <property type="entry name" value="P-loop_NTPase"/>
</dbReference>
<dbReference type="NCBIfam" id="NF008954">
    <property type="entry name" value="PRK12296.1"/>
    <property type="match status" value="1"/>
</dbReference>
<evidence type="ECO:0000259" key="11">
    <source>
        <dbReference type="PROSITE" id="PS51710"/>
    </source>
</evidence>
<dbReference type="InterPro" id="IPR006073">
    <property type="entry name" value="GTP-bd"/>
</dbReference>
<comment type="function">
    <text evidence="9">An essential GTPase which binds GTP, GDP and possibly (p)ppGpp with moderate affinity, with high nucleotide exchange rates and a fairly low GTP hydrolysis rate. Plays a role in control of the cell cycle, stress response, ribosome biogenesis and in those bacteria that undergo differentiation, in morphogenesis control.</text>
</comment>
<feature type="binding site" evidence="9">
    <location>
        <begin position="207"/>
        <end position="211"/>
    </location>
    <ligand>
        <name>GTP</name>
        <dbReference type="ChEBI" id="CHEBI:37565"/>
    </ligand>
</feature>
<dbReference type="HAMAP" id="MF_01454">
    <property type="entry name" value="GTPase_Obg"/>
    <property type="match status" value="1"/>
</dbReference>
<evidence type="ECO:0000256" key="3">
    <source>
        <dbReference type="ARBA" id="ARBA00022490"/>
    </source>
</evidence>
<evidence type="ECO:0000256" key="5">
    <source>
        <dbReference type="ARBA" id="ARBA00022741"/>
    </source>
</evidence>
<evidence type="ECO:0000313" key="14">
    <source>
        <dbReference type="EMBL" id="PCS07006.1"/>
    </source>
</evidence>
<dbReference type="SUPFAM" id="SSF102741">
    <property type="entry name" value="Obg GTP-binding protein C-terminal domain"/>
    <property type="match status" value="1"/>
</dbReference>
<feature type="domain" description="OBG-type G" evidence="11">
    <location>
        <begin position="176"/>
        <end position="353"/>
    </location>
</feature>
<feature type="binding site" evidence="9">
    <location>
        <begin position="299"/>
        <end position="302"/>
    </location>
    <ligand>
        <name>GTP</name>
        <dbReference type="ChEBI" id="CHEBI:37565"/>
    </ligand>
</feature>
<dbReference type="Pfam" id="PF01018">
    <property type="entry name" value="GTP1_OBG"/>
    <property type="match status" value="1"/>
</dbReference>
<evidence type="ECO:0000256" key="9">
    <source>
        <dbReference type="HAMAP-Rule" id="MF_01454"/>
    </source>
</evidence>
<dbReference type="FunFam" id="3.40.50.300:FF:000515">
    <property type="entry name" value="GTPase Obg"/>
    <property type="match status" value="1"/>
</dbReference>
<dbReference type="InterPro" id="IPR045086">
    <property type="entry name" value="OBG_GTPase"/>
</dbReference>
<dbReference type="Pfam" id="PF09269">
    <property type="entry name" value="DUF1967"/>
    <property type="match status" value="1"/>
</dbReference>
<dbReference type="EC" id="3.6.5.-" evidence="9"/>
<sequence length="454" mass="49998">MEITIDKFKENQGDKMSMFLDTARIEVKAGKGGDGAVSFRREKYVPDGGPAGGDGGRGGDVIFVVDEGLRTLMDFRYNRHFKAKPGEKGMNKGMHGRGSEDLIVKVPQGTTVKEVGSDKILVDLLAPGQTFTVAHGGRGGRGNIRFATPRNPAPEVAENGEPGEERTLLLELRVLADVGLVGFPSVGKSTLLSVISNARPKIGAYHFTTLVPNIGMVRVGDGESFVVADMPGLIEGASQGIGLGTQFLRHIERTRVLLHVIDMSGMEGRDPYDDYVAINDELEGYNLRLMERPQIIVANKMDMPDAQENLAEFKAKLAANYDEFEDLPQVFPVSGISRQGLQNLLEATAELLGETPEFPLYEEADFVGQEQEAYYGFDEGAREYEISRADDASWILSGEKLEKLFTMTNFDHDDSIFKFARQLRGMGIDEDLRSRGARDGDIVRIGKFEFEFVD</sequence>
<keyword evidence="15" id="KW-1185">Reference proteome</keyword>
<evidence type="ECO:0000256" key="1">
    <source>
        <dbReference type="ARBA" id="ARBA00001946"/>
    </source>
</evidence>
<dbReference type="NCBIfam" id="NF008956">
    <property type="entry name" value="PRK12299.1"/>
    <property type="match status" value="1"/>
</dbReference>
<dbReference type="GO" id="GO:0000287">
    <property type="term" value="F:magnesium ion binding"/>
    <property type="evidence" value="ECO:0007669"/>
    <property type="project" value="InterPro"/>
</dbReference>
<dbReference type="PROSITE" id="PS00905">
    <property type="entry name" value="GTP1_OBG"/>
    <property type="match status" value="1"/>
</dbReference>
<evidence type="ECO:0000256" key="10">
    <source>
        <dbReference type="SAM" id="MobiDB-lite"/>
    </source>
</evidence>
<dbReference type="InterPro" id="IPR006169">
    <property type="entry name" value="GTP1_OBG_dom"/>
</dbReference>
<dbReference type="InterPro" id="IPR036346">
    <property type="entry name" value="GTP-bd_prot_GTP1/OBG_C_sf"/>
</dbReference>
<feature type="binding site" evidence="9">
    <location>
        <begin position="229"/>
        <end position="232"/>
    </location>
    <ligand>
        <name>GTP</name>
        <dbReference type="ChEBI" id="CHEBI:37565"/>
    </ligand>
</feature>
<dbReference type="InterPro" id="IPR006074">
    <property type="entry name" value="GTP1-OBG_CS"/>
</dbReference>
<comment type="similarity">
    <text evidence="2 9">Belongs to the TRAFAC class OBG-HflX-like GTPase superfamily. OBG GTPase family.</text>
</comment>
<feature type="binding site" evidence="9">
    <location>
        <begin position="334"/>
        <end position="336"/>
    </location>
    <ligand>
        <name>GTP</name>
        <dbReference type="ChEBI" id="CHEBI:37565"/>
    </ligand>
</feature>
<keyword evidence="5 9" id="KW-0547">Nucleotide-binding</keyword>
<dbReference type="PROSITE" id="PS51883">
    <property type="entry name" value="OBG"/>
    <property type="match status" value="1"/>
</dbReference>
<dbReference type="Pfam" id="PF01926">
    <property type="entry name" value="MMR_HSR1"/>
    <property type="match status" value="1"/>
</dbReference>
<comment type="subcellular location">
    <subcellularLocation>
        <location evidence="9">Cytoplasm</location>
    </subcellularLocation>
</comment>
<evidence type="ECO:0000256" key="2">
    <source>
        <dbReference type="ARBA" id="ARBA00007699"/>
    </source>
</evidence>
<feature type="domain" description="OCT" evidence="12">
    <location>
        <begin position="376"/>
        <end position="454"/>
    </location>
</feature>
<comment type="cofactor">
    <cofactor evidence="1 9">
        <name>Mg(2+)</name>
        <dbReference type="ChEBI" id="CHEBI:18420"/>
    </cofactor>
</comment>
<dbReference type="PANTHER" id="PTHR11702:SF31">
    <property type="entry name" value="MITOCHONDRIAL RIBOSOME-ASSOCIATED GTPASE 2"/>
    <property type="match status" value="1"/>
</dbReference>
<dbReference type="NCBIfam" id="NF008955">
    <property type="entry name" value="PRK12297.1"/>
    <property type="match status" value="1"/>
</dbReference>
<dbReference type="NCBIfam" id="TIGR02729">
    <property type="entry name" value="Obg_CgtA"/>
    <property type="match status" value="1"/>
</dbReference>
<dbReference type="Proteomes" id="UP000242246">
    <property type="component" value="Unassembled WGS sequence"/>
</dbReference>
<feature type="binding site" evidence="9">
    <location>
        <position position="209"/>
    </location>
    <ligand>
        <name>Mg(2+)</name>
        <dbReference type="ChEBI" id="CHEBI:18420"/>
    </ligand>
</feature>
<feature type="binding site" evidence="9">
    <location>
        <begin position="182"/>
        <end position="189"/>
    </location>
    <ligand>
        <name>GTP</name>
        <dbReference type="ChEBI" id="CHEBI:37565"/>
    </ligand>
</feature>
<feature type="domain" description="Obg" evidence="13">
    <location>
        <begin position="17"/>
        <end position="175"/>
    </location>
</feature>
<dbReference type="PROSITE" id="PS51710">
    <property type="entry name" value="G_OBG"/>
    <property type="match status" value="1"/>
</dbReference>
<dbReference type="PRINTS" id="PR00326">
    <property type="entry name" value="GTP1OBG"/>
</dbReference>
<dbReference type="InterPro" id="IPR015349">
    <property type="entry name" value="OCT_dom"/>
</dbReference>
<proteinExistence type="inferred from homology"/>
<evidence type="ECO:0000259" key="13">
    <source>
        <dbReference type="PROSITE" id="PS51883"/>
    </source>
</evidence>
<evidence type="ECO:0000259" key="12">
    <source>
        <dbReference type="PROSITE" id="PS51881"/>
    </source>
</evidence>
<keyword evidence="3 9" id="KW-0963">Cytoplasm</keyword>
<keyword evidence="7 9" id="KW-0460">Magnesium</keyword>
<dbReference type="STRING" id="1348632.GCA_001591745_00848"/>
<dbReference type="SUPFAM" id="SSF52540">
    <property type="entry name" value="P-loop containing nucleoside triphosphate hydrolases"/>
    <property type="match status" value="1"/>
</dbReference>
<dbReference type="Gene3D" id="3.40.50.300">
    <property type="entry name" value="P-loop containing nucleotide triphosphate hydrolases"/>
    <property type="match status" value="1"/>
</dbReference>
<keyword evidence="8 9" id="KW-0342">GTP-binding</keyword>
<protein>
    <recommendedName>
        <fullName evidence="9">GTPase Obg</fullName>
        <ecNumber evidence="9">3.6.5.-</ecNumber>
    </recommendedName>
    <alternativeName>
        <fullName evidence="9">GTP-binding protein Obg</fullName>
    </alternativeName>
</protein>
<dbReference type="InterPro" id="IPR036726">
    <property type="entry name" value="GTP1_OBG_dom_sf"/>
</dbReference>
<dbReference type="Gene3D" id="2.70.210.12">
    <property type="entry name" value="GTP1/OBG domain"/>
    <property type="match status" value="1"/>
</dbReference>
<gene>
    <name evidence="9" type="primary">obg</name>
    <name evidence="14" type="ORF">RU87_GL001466</name>
</gene>
<reference evidence="14 15" key="1">
    <citation type="submission" date="2014-12" db="EMBL/GenBank/DDBJ databases">
        <title>Draft genome sequences of 10 type strains of Lactococcus.</title>
        <authorList>
            <person name="Sun Z."/>
            <person name="Zhong Z."/>
            <person name="Liu W."/>
            <person name="Zhang W."/>
            <person name="Zhang H."/>
        </authorList>
    </citation>
    <scope>NUCLEOTIDE SEQUENCE [LARGE SCALE GENOMIC DNA]</scope>
    <source>
        <strain evidence="14 15">DSM 20686</strain>
    </source>
</reference>
<dbReference type="GO" id="GO:0003924">
    <property type="term" value="F:GTPase activity"/>
    <property type="evidence" value="ECO:0007669"/>
    <property type="project" value="UniProtKB-UniRule"/>
</dbReference>
<dbReference type="FunFam" id="2.70.210.12:FF:000001">
    <property type="entry name" value="GTPase Obg"/>
    <property type="match status" value="1"/>
</dbReference>
<feature type="region of interest" description="Disordered" evidence="10">
    <location>
        <begin position="142"/>
        <end position="162"/>
    </location>
</feature>
<keyword evidence="6 9" id="KW-0378">Hydrolase</keyword>
<dbReference type="PROSITE" id="PS51881">
    <property type="entry name" value="OCT"/>
    <property type="match status" value="1"/>
</dbReference>
<keyword evidence="4 9" id="KW-0479">Metal-binding</keyword>
<evidence type="ECO:0000256" key="8">
    <source>
        <dbReference type="ARBA" id="ARBA00023134"/>
    </source>
</evidence>
<dbReference type="GO" id="GO:0005525">
    <property type="term" value="F:GTP binding"/>
    <property type="evidence" value="ECO:0007669"/>
    <property type="project" value="UniProtKB-UniRule"/>
</dbReference>
<dbReference type="AlphaFoldDB" id="A0A2A5S0H6"/>
<organism evidence="14 15">
    <name type="scientific">Pseudolactococcus plantarum</name>
    <dbReference type="NCBI Taxonomy" id="1365"/>
    <lineage>
        <taxon>Bacteria</taxon>
        <taxon>Bacillati</taxon>
        <taxon>Bacillota</taxon>
        <taxon>Bacilli</taxon>
        <taxon>Lactobacillales</taxon>
        <taxon>Streptococcaceae</taxon>
        <taxon>Pseudolactococcus</taxon>
    </lineage>
</organism>
<dbReference type="SUPFAM" id="SSF82051">
    <property type="entry name" value="Obg GTP-binding protein N-terminal domain"/>
    <property type="match status" value="1"/>
</dbReference>
<dbReference type="InterPro" id="IPR014100">
    <property type="entry name" value="GTP-bd_Obg/CgtA"/>
</dbReference>
<feature type="binding site" evidence="9">
    <location>
        <position position="189"/>
    </location>
    <ligand>
        <name>Mg(2+)</name>
        <dbReference type="ChEBI" id="CHEBI:18420"/>
    </ligand>
</feature>
<dbReference type="NCBIfam" id="TIGR03595">
    <property type="entry name" value="Obg_CgtA_exten"/>
    <property type="match status" value="1"/>
</dbReference>